<keyword evidence="1" id="KW-0560">Oxidoreductase</keyword>
<dbReference type="SMART" id="SM01003">
    <property type="entry name" value="AlaDh_PNT_N"/>
    <property type="match status" value="1"/>
</dbReference>
<feature type="domain" description="Alanine dehydrogenase/pyridine nucleotide transhydrogenase N-terminal" evidence="2">
    <location>
        <begin position="14"/>
        <end position="144"/>
    </location>
</feature>
<dbReference type="Pfam" id="PF05222">
    <property type="entry name" value="AlaDh_PNT_N"/>
    <property type="match status" value="1"/>
</dbReference>
<comment type="caution">
    <text evidence="3">The sequence shown here is derived from an EMBL/GenBank/DDBJ whole genome shotgun (WGS) entry which is preliminary data.</text>
</comment>
<evidence type="ECO:0000313" key="4">
    <source>
        <dbReference type="Proteomes" id="UP000664417"/>
    </source>
</evidence>
<reference evidence="3" key="1">
    <citation type="submission" date="2021-03" db="EMBL/GenBank/DDBJ databases">
        <authorList>
            <person name="Wang G."/>
        </authorList>
    </citation>
    <scope>NUCLEOTIDE SEQUENCE</scope>
    <source>
        <strain evidence="3">KCTC 12899</strain>
    </source>
</reference>
<evidence type="ECO:0000313" key="3">
    <source>
        <dbReference type="EMBL" id="MBO1322115.1"/>
    </source>
</evidence>
<name>A0A8J7QM17_9BACT</name>
<dbReference type="InterPro" id="IPR007886">
    <property type="entry name" value="AlaDH/PNT_N"/>
</dbReference>
<evidence type="ECO:0000259" key="2">
    <source>
        <dbReference type="SMART" id="SM01003"/>
    </source>
</evidence>
<dbReference type="Proteomes" id="UP000664417">
    <property type="component" value="Unassembled WGS sequence"/>
</dbReference>
<dbReference type="AlphaFoldDB" id="A0A8J7QM17"/>
<keyword evidence="4" id="KW-1185">Reference proteome</keyword>
<dbReference type="RefSeq" id="WP_207862085.1">
    <property type="nucleotide sequence ID" value="NZ_JAFREP010000031.1"/>
</dbReference>
<dbReference type="GO" id="GO:0004753">
    <property type="term" value="F:saccharopine dehydrogenase activity"/>
    <property type="evidence" value="ECO:0007669"/>
    <property type="project" value="TreeGrafter"/>
</dbReference>
<accession>A0A8J7QM17</accession>
<dbReference type="PANTHER" id="PTHR11133">
    <property type="entry name" value="SACCHAROPINE DEHYDROGENASE"/>
    <property type="match status" value="1"/>
</dbReference>
<proteinExistence type="predicted"/>
<dbReference type="GO" id="GO:0005737">
    <property type="term" value="C:cytoplasm"/>
    <property type="evidence" value="ECO:0007669"/>
    <property type="project" value="TreeGrafter"/>
</dbReference>
<dbReference type="Gene3D" id="3.40.50.720">
    <property type="entry name" value="NAD(P)-binding Rossmann-like Domain"/>
    <property type="match status" value="2"/>
</dbReference>
<organism evidence="3 4">
    <name type="scientific">Acanthopleuribacter pedis</name>
    <dbReference type="NCBI Taxonomy" id="442870"/>
    <lineage>
        <taxon>Bacteria</taxon>
        <taxon>Pseudomonadati</taxon>
        <taxon>Acidobacteriota</taxon>
        <taxon>Holophagae</taxon>
        <taxon>Acanthopleuribacterales</taxon>
        <taxon>Acanthopleuribacteraceae</taxon>
        <taxon>Acanthopleuribacter</taxon>
    </lineage>
</organism>
<gene>
    <name evidence="3" type="ORF">J3U88_26800</name>
</gene>
<dbReference type="EMBL" id="JAFREP010000031">
    <property type="protein sequence ID" value="MBO1322115.1"/>
    <property type="molecule type" value="Genomic_DNA"/>
</dbReference>
<dbReference type="PANTHER" id="PTHR11133:SF23">
    <property type="entry name" value="SACCHAROPINE DEHYDROGENASE [NAD(+), L-LYSINE-FORMING]"/>
    <property type="match status" value="1"/>
</dbReference>
<sequence length="434" mass="48431">MDKNQESRKPLTAYVRAEHKSPWEGRTPLTPDATQALVDRDIPVVVERSEFRCHKDNAFARAGATLSEDLHGAQLVLGIKEPALDSIEPGQVHVAFSHTIKGQAYNMPLLQRFIDQKATIIDYETMRDAQGVRTIAFGRFAGIAGAVDTFHILGRKLVKKGIVSSLSQIDPTYRYDTIARLRTQLSGLEDFTAYPVRVVINGTGNVSRGCQEVCRWMGLKEIQPEQIVDGKGPEGSWFCVLGSKDIVKRRDGGAFDAADYRHHGKDAYENDFHKYLGSFNVLLQTIYWDETYPKQMDHEAFLTFRDALPTVIGDISCDIDGSLACTKKASTIDEPAFSYNPEDGTIEDGIHWDRLSVMSIDHLPCQLSLDASDHFANILVDYVVEMASMDLTKPLEECGLGRLLREATIVYRGELTEPYSYLQSFLDAAAKEVG</sequence>
<evidence type="ECO:0000256" key="1">
    <source>
        <dbReference type="ARBA" id="ARBA00023002"/>
    </source>
</evidence>
<dbReference type="InterPro" id="IPR051168">
    <property type="entry name" value="AASS"/>
</dbReference>
<dbReference type="GO" id="GO:0019878">
    <property type="term" value="P:lysine biosynthetic process via aminoadipic acid"/>
    <property type="evidence" value="ECO:0007669"/>
    <property type="project" value="TreeGrafter"/>
</dbReference>
<dbReference type="SUPFAM" id="SSF52283">
    <property type="entry name" value="Formate/glycerate dehydrogenase catalytic domain-like"/>
    <property type="match status" value="1"/>
</dbReference>
<protein>
    <recommendedName>
        <fullName evidence="2">Alanine dehydrogenase/pyridine nucleotide transhydrogenase N-terminal domain-containing protein</fullName>
    </recommendedName>
</protein>